<keyword evidence="1" id="KW-1133">Transmembrane helix</keyword>
<keyword evidence="1" id="KW-0472">Membrane</keyword>
<evidence type="ECO:0000313" key="2">
    <source>
        <dbReference type="EMBL" id="CDW39781.1"/>
    </source>
</evidence>
<dbReference type="AlphaFoldDB" id="A0A0K2UPW8"/>
<evidence type="ECO:0000256" key="1">
    <source>
        <dbReference type="SAM" id="Phobius"/>
    </source>
</evidence>
<protein>
    <submittedName>
        <fullName evidence="2">Uncharacterized protein</fullName>
    </submittedName>
</protein>
<feature type="transmembrane region" description="Helical" evidence="1">
    <location>
        <begin position="45"/>
        <end position="67"/>
    </location>
</feature>
<sequence>MFSSILLRFASTCRFILSCKSSILSKISIVLVGVNLITLQNSRHANLFIILNLSMWTSLVIICSALIHAL</sequence>
<name>A0A0K2UPW8_LEPSM</name>
<keyword evidence="1" id="KW-0812">Transmembrane</keyword>
<proteinExistence type="predicted"/>
<organism evidence="2">
    <name type="scientific">Lepeophtheirus salmonis</name>
    <name type="common">Salmon louse</name>
    <name type="synonym">Caligus salmonis</name>
    <dbReference type="NCBI Taxonomy" id="72036"/>
    <lineage>
        <taxon>Eukaryota</taxon>
        <taxon>Metazoa</taxon>
        <taxon>Ecdysozoa</taxon>
        <taxon>Arthropoda</taxon>
        <taxon>Crustacea</taxon>
        <taxon>Multicrustacea</taxon>
        <taxon>Hexanauplia</taxon>
        <taxon>Copepoda</taxon>
        <taxon>Siphonostomatoida</taxon>
        <taxon>Caligidae</taxon>
        <taxon>Lepeophtheirus</taxon>
    </lineage>
</organism>
<reference evidence="2" key="1">
    <citation type="submission" date="2014-05" db="EMBL/GenBank/DDBJ databases">
        <authorList>
            <person name="Chronopoulou M."/>
        </authorList>
    </citation>
    <scope>NUCLEOTIDE SEQUENCE</scope>
    <source>
        <tissue evidence="2">Whole organism</tissue>
    </source>
</reference>
<dbReference type="EMBL" id="HACA01022420">
    <property type="protein sequence ID" value="CDW39781.1"/>
    <property type="molecule type" value="Transcribed_RNA"/>
</dbReference>
<accession>A0A0K2UPW8</accession>